<feature type="region of interest" description="Disordered" evidence="1">
    <location>
        <begin position="98"/>
        <end position="127"/>
    </location>
</feature>
<organism evidence="2 3">
    <name type="scientific">Panicum virgatum</name>
    <name type="common">Blackwell switchgrass</name>
    <dbReference type="NCBI Taxonomy" id="38727"/>
    <lineage>
        <taxon>Eukaryota</taxon>
        <taxon>Viridiplantae</taxon>
        <taxon>Streptophyta</taxon>
        <taxon>Embryophyta</taxon>
        <taxon>Tracheophyta</taxon>
        <taxon>Spermatophyta</taxon>
        <taxon>Magnoliopsida</taxon>
        <taxon>Liliopsida</taxon>
        <taxon>Poales</taxon>
        <taxon>Poaceae</taxon>
        <taxon>PACMAD clade</taxon>
        <taxon>Panicoideae</taxon>
        <taxon>Panicodae</taxon>
        <taxon>Paniceae</taxon>
        <taxon>Panicinae</taxon>
        <taxon>Panicum</taxon>
        <taxon>Panicum sect. Hiantes</taxon>
    </lineage>
</organism>
<comment type="caution">
    <text evidence="2">The sequence shown here is derived from an EMBL/GenBank/DDBJ whole genome shotgun (WGS) entry which is preliminary data.</text>
</comment>
<evidence type="ECO:0000313" key="2">
    <source>
        <dbReference type="EMBL" id="KAG2626820.1"/>
    </source>
</evidence>
<reference evidence="2" key="1">
    <citation type="submission" date="2020-05" db="EMBL/GenBank/DDBJ databases">
        <title>WGS assembly of Panicum virgatum.</title>
        <authorList>
            <person name="Lovell J.T."/>
            <person name="Jenkins J."/>
            <person name="Shu S."/>
            <person name="Juenger T.E."/>
            <person name="Schmutz J."/>
        </authorList>
    </citation>
    <scope>NUCLEOTIDE SEQUENCE</scope>
    <source>
        <strain evidence="2">AP13</strain>
    </source>
</reference>
<protein>
    <submittedName>
        <fullName evidence="2">Uncharacterized protein</fullName>
    </submittedName>
</protein>
<evidence type="ECO:0000313" key="3">
    <source>
        <dbReference type="Proteomes" id="UP000823388"/>
    </source>
</evidence>
<accession>A0A8T0UVI6</accession>
<dbReference type="AlphaFoldDB" id="A0A8T0UVI6"/>
<feature type="region of interest" description="Disordered" evidence="1">
    <location>
        <begin position="1"/>
        <end position="52"/>
    </location>
</feature>
<sequence>MPDAMVVVHGSQQSATNGTKRNNEVASATISVSTKRQKYSSGNNTARVTKEKVVKTTATARIKTLQGGSGTLSLEANVPTSQASSKVIVQVTSGHASAEVMAQEPGRKKLTPRRARPLPRLLLSPDK</sequence>
<proteinExistence type="predicted"/>
<feature type="compositionally biased region" description="Low complexity" evidence="1">
    <location>
        <begin position="118"/>
        <end position="127"/>
    </location>
</feature>
<feature type="compositionally biased region" description="Basic residues" evidence="1">
    <location>
        <begin position="108"/>
        <end position="117"/>
    </location>
</feature>
<keyword evidence="3" id="KW-1185">Reference proteome</keyword>
<evidence type="ECO:0000256" key="1">
    <source>
        <dbReference type="SAM" id="MobiDB-lite"/>
    </source>
</evidence>
<feature type="compositionally biased region" description="Polar residues" evidence="1">
    <location>
        <begin position="10"/>
        <end position="44"/>
    </location>
</feature>
<name>A0A8T0UVI6_PANVG</name>
<gene>
    <name evidence="2" type="ORF">PVAP13_3KG136578</name>
</gene>
<dbReference type="Proteomes" id="UP000823388">
    <property type="component" value="Chromosome 3K"/>
</dbReference>
<dbReference type="EMBL" id="CM029041">
    <property type="protein sequence ID" value="KAG2626820.1"/>
    <property type="molecule type" value="Genomic_DNA"/>
</dbReference>